<organism evidence="4 5">
    <name type="scientific">Weissella confusa</name>
    <name type="common">Lactobacillus confusus</name>
    <dbReference type="NCBI Taxonomy" id="1583"/>
    <lineage>
        <taxon>Bacteria</taxon>
        <taxon>Bacillati</taxon>
        <taxon>Bacillota</taxon>
        <taxon>Bacilli</taxon>
        <taxon>Lactobacillales</taxon>
        <taxon>Lactobacillaceae</taxon>
        <taxon>Weissella</taxon>
    </lineage>
</organism>
<evidence type="ECO:0000313" key="4">
    <source>
        <dbReference type="EMBL" id="MBJ7638287.1"/>
    </source>
</evidence>
<feature type="region of interest" description="Disordered" evidence="2">
    <location>
        <begin position="209"/>
        <end position="228"/>
    </location>
</feature>
<evidence type="ECO:0000313" key="5">
    <source>
        <dbReference type="Proteomes" id="UP000728106"/>
    </source>
</evidence>
<evidence type="ECO:0008006" key="6">
    <source>
        <dbReference type="Google" id="ProtNLM"/>
    </source>
</evidence>
<gene>
    <name evidence="4" type="ORF">HAU20_02645</name>
    <name evidence="3" type="ORF">HAU43_09180</name>
</gene>
<sequence length="573" mass="64289">MDRNKLAKKIRKQMNRNPGLSSGEKFFIDNLALAKETDNLIKKYHYAIPAADQNAVKKTLAPPLAEALQASEDDVNELLADITVRLTLTAKPDLVYVWENSKNVVSSRRVYGIAYQVRDEGDGLALFRDVLTEARVPRTRMTATPQVKSVEPQTPSEDVTALKSQIDRLEKANKTLKAKNVAASERVQELERELKQANTTTTQETAALSDQLETAQATQQATQQISHQRQLDLEHQATRMEELKNQVTEYENLHRNESGRIAELEEALHEANESLEQLQVMKHNTTQPIHTNTDYKDTVIRTLAVRISELEQQQQAPVQETPVTAPQPVRIITKQAEPVVMTKTVPVTDSEALSQLIAHLTRDNLAAYRKLPLLVQTYNELTNDDVALWIPVQGRFYVEDEERYFVDNQGHLVGMDQIDLNGLDEASLNAEETYSARVRSDTHAVQLLRSLGRLPETKATEDEKTATDSELERQLFGKRVLIVSWFGASAKNAANKINEVGGQATWLDGSKYTESKVIDEIRANRYDVGVVLINGSHHHTVKAAWEAQRAGQNIQVTPNAGMTKIIRIAMDAL</sequence>
<feature type="compositionally biased region" description="Low complexity" evidence="2">
    <location>
        <begin position="214"/>
        <end position="224"/>
    </location>
</feature>
<dbReference type="Proteomes" id="UP000728106">
    <property type="component" value="Unassembled WGS sequence"/>
</dbReference>
<dbReference type="Proteomes" id="UP000808038">
    <property type="component" value="Unassembled WGS sequence"/>
</dbReference>
<name>A0A4Z0RQ18_WEICO</name>
<proteinExistence type="predicted"/>
<keyword evidence="1" id="KW-0175">Coiled coil</keyword>
<dbReference type="EMBL" id="JAAOCX010000013">
    <property type="protein sequence ID" value="MBJ7633251.1"/>
    <property type="molecule type" value="Genomic_DNA"/>
</dbReference>
<reference evidence="4 5" key="2">
    <citation type="journal article" date="2021" name="Int. J. Food Microbiol.">
        <title>Safety demonstration of a microbial species for use in the food chain: Weissella confusa.</title>
        <authorList>
            <person name="Bourdichon F."/>
            <person name="Patrone V."/>
            <person name="Fontana A."/>
            <person name="Milani G."/>
            <person name="Morelli L."/>
        </authorList>
    </citation>
    <scope>NUCLEOTIDE SEQUENCE [LARGE SCALE GENOMIC DNA]</scope>
    <source>
        <strain evidence="3">CCUG 30943</strain>
        <strain evidence="4 5">CCUG 43002</strain>
    </source>
</reference>
<dbReference type="AlphaFoldDB" id="A0A4Z0RQ18"/>
<evidence type="ECO:0000256" key="1">
    <source>
        <dbReference type="SAM" id="Coils"/>
    </source>
</evidence>
<accession>A0A4Z0RQ18</accession>
<feature type="coiled-coil region" evidence="1">
    <location>
        <begin position="233"/>
        <end position="284"/>
    </location>
</feature>
<reference evidence="4" key="1">
    <citation type="submission" date="2020-02" db="EMBL/GenBank/DDBJ databases">
        <authorList>
            <person name="Fontana A."/>
            <person name="Patrone V."/>
            <person name="Morelli L."/>
        </authorList>
    </citation>
    <scope>NUCLEOTIDE SEQUENCE</scope>
    <source>
        <strain evidence="3">CCUG 30943</strain>
        <strain evidence="4">CCUG 43002</strain>
    </source>
</reference>
<dbReference type="RefSeq" id="WP_003609303.1">
    <property type="nucleotide sequence ID" value="NZ_ALXH01000002.1"/>
</dbReference>
<dbReference type="EMBL" id="JAAOCP010000003">
    <property type="protein sequence ID" value="MBJ7638287.1"/>
    <property type="molecule type" value="Genomic_DNA"/>
</dbReference>
<evidence type="ECO:0000256" key="2">
    <source>
        <dbReference type="SAM" id="MobiDB-lite"/>
    </source>
</evidence>
<comment type="caution">
    <text evidence="4">The sequence shown here is derived from an EMBL/GenBank/DDBJ whole genome shotgun (WGS) entry which is preliminary data.</text>
</comment>
<keyword evidence="5" id="KW-1185">Reference proteome</keyword>
<feature type="coiled-coil region" evidence="1">
    <location>
        <begin position="159"/>
        <end position="207"/>
    </location>
</feature>
<protein>
    <recommendedName>
        <fullName evidence="6">DUF2325 domain-containing protein</fullName>
    </recommendedName>
</protein>
<evidence type="ECO:0000313" key="3">
    <source>
        <dbReference type="EMBL" id="MBJ7633251.1"/>
    </source>
</evidence>